<dbReference type="PANTHER" id="PTHR37816:SF1">
    <property type="entry name" value="TOXIN"/>
    <property type="match status" value="1"/>
</dbReference>
<dbReference type="RefSeq" id="WP_218848850.1">
    <property type="nucleotide sequence ID" value="NZ_JACCAC010000001.1"/>
</dbReference>
<dbReference type="Pfam" id="PF00004">
    <property type="entry name" value="AAA"/>
    <property type="match status" value="1"/>
</dbReference>
<evidence type="ECO:0000313" key="2">
    <source>
        <dbReference type="EMBL" id="NYG56880.1"/>
    </source>
</evidence>
<dbReference type="AlphaFoldDB" id="A0A7Y9UVF2"/>
<dbReference type="InterPro" id="IPR003959">
    <property type="entry name" value="ATPase_AAA_core"/>
</dbReference>
<sequence length="184" mass="21115">MPERPRRVSVVGSSGSGKTTVARRLAAELDVPHVELDALHWGPGWSAASPAELSARIAEATAGEAWVVDGNYWGKVGPQVWERADTVVWVSPPRWRTTWQSVTRTLRRVVTRQELWNGNRERWSGLAFWRGEDSVLWWAWTTYDRTQERYAAAMADPQWAHLTFHRLRTRRDVEHFLAGTRRAG</sequence>
<dbReference type="SUPFAM" id="SSF52540">
    <property type="entry name" value="P-loop containing nucleoside triphosphate hydrolases"/>
    <property type="match status" value="1"/>
</dbReference>
<dbReference type="GO" id="GO:0005524">
    <property type="term" value="F:ATP binding"/>
    <property type="evidence" value="ECO:0007669"/>
    <property type="project" value="InterPro"/>
</dbReference>
<gene>
    <name evidence="2" type="ORF">BJ989_003184</name>
</gene>
<evidence type="ECO:0000313" key="3">
    <source>
        <dbReference type="Proteomes" id="UP000544110"/>
    </source>
</evidence>
<proteinExistence type="predicted"/>
<keyword evidence="2" id="KW-0418">Kinase</keyword>
<organism evidence="2 3">
    <name type="scientific">Nocardioides perillae</name>
    <dbReference type="NCBI Taxonomy" id="1119534"/>
    <lineage>
        <taxon>Bacteria</taxon>
        <taxon>Bacillati</taxon>
        <taxon>Actinomycetota</taxon>
        <taxon>Actinomycetes</taxon>
        <taxon>Propionibacteriales</taxon>
        <taxon>Nocardioidaceae</taxon>
        <taxon>Nocardioides</taxon>
    </lineage>
</organism>
<dbReference type="EMBL" id="JACCAC010000001">
    <property type="protein sequence ID" value="NYG56880.1"/>
    <property type="molecule type" value="Genomic_DNA"/>
</dbReference>
<comment type="caution">
    <text evidence="2">The sequence shown here is derived from an EMBL/GenBank/DDBJ whole genome shotgun (WGS) entry which is preliminary data.</text>
</comment>
<evidence type="ECO:0000259" key="1">
    <source>
        <dbReference type="Pfam" id="PF00004"/>
    </source>
</evidence>
<name>A0A7Y9UVF2_9ACTN</name>
<dbReference type="GO" id="GO:0016887">
    <property type="term" value="F:ATP hydrolysis activity"/>
    <property type="evidence" value="ECO:0007669"/>
    <property type="project" value="InterPro"/>
</dbReference>
<dbReference type="Proteomes" id="UP000544110">
    <property type="component" value="Unassembled WGS sequence"/>
</dbReference>
<dbReference type="Gene3D" id="3.40.50.300">
    <property type="entry name" value="P-loop containing nucleotide triphosphate hydrolases"/>
    <property type="match status" value="1"/>
</dbReference>
<dbReference type="GO" id="GO:0016301">
    <property type="term" value="F:kinase activity"/>
    <property type="evidence" value="ECO:0007669"/>
    <property type="project" value="UniProtKB-KW"/>
</dbReference>
<reference evidence="2 3" key="1">
    <citation type="submission" date="2020-07" db="EMBL/GenBank/DDBJ databases">
        <title>Sequencing the genomes of 1000 actinobacteria strains.</title>
        <authorList>
            <person name="Klenk H.-P."/>
        </authorList>
    </citation>
    <scope>NUCLEOTIDE SEQUENCE [LARGE SCALE GENOMIC DNA]</scope>
    <source>
        <strain evidence="2 3">DSM 24552</strain>
    </source>
</reference>
<dbReference type="PANTHER" id="PTHR37816">
    <property type="entry name" value="YALI0E33011P"/>
    <property type="match status" value="1"/>
</dbReference>
<keyword evidence="2" id="KW-0808">Transferase</keyword>
<feature type="domain" description="ATPase AAA-type core" evidence="1">
    <location>
        <begin position="10"/>
        <end position="62"/>
    </location>
</feature>
<protein>
    <submittedName>
        <fullName evidence="2">Adenylate kinase family enzyme</fullName>
    </submittedName>
</protein>
<dbReference type="InterPro" id="IPR052922">
    <property type="entry name" value="Cytidylate_Kinase-2"/>
</dbReference>
<dbReference type="InterPro" id="IPR027417">
    <property type="entry name" value="P-loop_NTPase"/>
</dbReference>
<keyword evidence="3" id="KW-1185">Reference proteome</keyword>
<accession>A0A7Y9UVF2</accession>